<reference evidence="1 2" key="1">
    <citation type="journal article" date="2019" name="Nat. Ecol. Evol.">
        <title>Megaphylogeny resolves global patterns of mushroom evolution.</title>
        <authorList>
            <person name="Varga T."/>
            <person name="Krizsan K."/>
            <person name="Foldi C."/>
            <person name="Dima B."/>
            <person name="Sanchez-Garcia M."/>
            <person name="Sanchez-Ramirez S."/>
            <person name="Szollosi G.J."/>
            <person name="Szarkandi J.G."/>
            <person name="Papp V."/>
            <person name="Albert L."/>
            <person name="Andreopoulos W."/>
            <person name="Angelini C."/>
            <person name="Antonin V."/>
            <person name="Barry K.W."/>
            <person name="Bougher N.L."/>
            <person name="Buchanan P."/>
            <person name="Buyck B."/>
            <person name="Bense V."/>
            <person name="Catcheside P."/>
            <person name="Chovatia M."/>
            <person name="Cooper J."/>
            <person name="Damon W."/>
            <person name="Desjardin D."/>
            <person name="Finy P."/>
            <person name="Geml J."/>
            <person name="Haridas S."/>
            <person name="Hughes K."/>
            <person name="Justo A."/>
            <person name="Karasinski D."/>
            <person name="Kautmanova I."/>
            <person name="Kiss B."/>
            <person name="Kocsube S."/>
            <person name="Kotiranta H."/>
            <person name="LaButti K.M."/>
            <person name="Lechner B.E."/>
            <person name="Liimatainen K."/>
            <person name="Lipzen A."/>
            <person name="Lukacs Z."/>
            <person name="Mihaltcheva S."/>
            <person name="Morgado L.N."/>
            <person name="Niskanen T."/>
            <person name="Noordeloos M.E."/>
            <person name="Ohm R.A."/>
            <person name="Ortiz-Santana B."/>
            <person name="Ovrebo C."/>
            <person name="Racz N."/>
            <person name="Riley R."/>
            <person name="Savchenko A."/>
            <person name="Shiryaev A."/>
            <person name="Soop K."/>
            <person name="Spirin V."/>
            <person name="Szebenyi C."/>
            <person name="Tomsovsky M."/>
            <person name="Tulloss R.E."/>
            <person name="Uehling J."/>
            <person name="Grigoriev I.V."/>
            <person name="Vagvolgyi C."/>
            <person name="Papp T."/>
            <person name="Martin F.M."/>
            <person name="Miettinen O."/>
            <person name="Hibbett D.S."/>
            <person name="Nagy L.G."/>
        </authorList>
    </citation>
    <scope>NUCLEOTIDE SEQUENCE [LARGE SCALE GENOMIC DNA]</scope>
    <source>
        <strain evidence="1 2">FP101781</strain>
    </source>
</reference>
<dbReference type="Proteomes" id="UP000298030">
    <property type="component" value="Unassembled WGS sequence"/>
</dbReference>
<gene>
    <name evidence="1" type="ORF">FA13DRAFT_1037945</name>
</gene>
<organism evidence="1 2">
    <name type="scientific">Coprinellus micaceus</name>
    <name type="common">Glistening ink-cap mushroom</name>
    <name type="synonym">Coprinus micaceus</name>
    <dbReference type="NCBI Taxonomy" id="71717"/>
    <lineage>
        <taxon>Eukaryota</taxon>
        <taxon>Fungi</taxon>
        <taxon>Dikarya</taxon>
        <taxon>Basidiomycota</taxon>
        <taxon>Agaricomycotina</taxon>
        <taxon>Agaricomycetes</taxon>
        <taxon>Agaricomycetidae</taxon>
        <taxon>Agaricales</taxon>
        <taxon>Agaricineae</taxon>
        <taxon>Psathyrellaceae</taxon>
        <taxon>Coprinellus</taxon>
    </lineage>
</organism>
<dbReference type="EMBL" id="QPFP01000048">
    <property type="protein sequence ID" value="TEB26437.1"/>
    <property type="molecule type" value="Genomic_DNA"/>
</dbReference>
<dbReference type="AlphaFoldDB" id="A0A4Y7SX56"/>
<protein>
    <submittedName>
        <fullName evidence="1">Uncharacterized protein</fullName>
    </submittedName>
</protein>
<sequence length="62" mass="7051">MRNLGTPPILLIAWALERCRISPLVHWTGLACGLPTSPLAQVRLRRFEQYSLPMSRYSKLTA</sequence>
<name>A0A4Y7SX56_COPMI</name>
<proteinExistence type="predicted"/>
<comment type="caution">
    <text evidence="1">The sequence shown here is derived from an EMBL/GenBank/DDBJ whole genome shotgun (WGS) entry which is preliminary data.</text>
</comment>
<evidence type="ECO:0000313" key="2">
    <source>
        <dbReference type="Proteomes" id="UP000298030"/>
    </source>
</evidence>
<accession>A0A4Y7SX56</accession>
<dbReference type="PROSITE" id="PS51257">
    <property type="entry name" value="PROKAR_LIPOPROTEIN"/>
    <property type="match status" value="1"/>
</dbReference>
<keyword evidence="2" id="KW-1185">Reference proteome</keyword>
<evidence type="ECO:0000313" key="1">
    <source>
        <dbReference type="EMBL" id="TEB26437.1"/>
    </source>
</evidence>